<keyword evidence="1" id="KW-0812">Transmembrane</keyword>
<dbReference type="AlphaFoldDB" id="A0A6W0P1T0"/>
<feature type="transmembrane region" description="Helical" evidence="1">
    <location>
        <begin position="81"/>
        <end position="103"/>
    </location>
</feature>
<organism evidence="2">
    <name type="scientific">Salmonella enterica subsp. enterica serovar Rubislaw str. ATCC 10717</name>
    <dbReference type="NCBI Taxonomy" id="938143"/>
    <lineage>
        <taxon>Bacteria</taxon>
        <taxon>Pseudomonadati</taxon>
        <taxon>Pseudomonadota</taxon>
        <taxon>Gammaproteobacteria</taxon>
        <taxon>Enterobacterales</taxon>
        <taxon>Enterobacteriaceae</taxon>
        <taxon>Salmonella</taxon>
    </lineage>
</organism>
<evidence type="ECO:0000313" key="2">
    <source>
        <dbReference type="EMBL" id="HAA1128141.1"/>
    </source>
</evidence>
<sequence>MVSKSRYSVSFTLSVFEKTEAGKLIKEREINEYIKPYGSLILIKKTGITILAAAALTNLIMLFGLIFIAPNDPGFMERARYFSVTILVLVAIVFSLLFIYDFLMKKNMRKNNVSETCDDKLKMKIKINRLYIEQIMDIGSSKCLWNVIKKVYRKNGYIFIQREDNRCIVIPERVCESEAEIEKLYGFVKEQISKNNLEDNAF</sequence>
<keyword evidence="1" id="KW-0472">Membrane</keyword>
<reference evidence="2" key="1">
    <citation type="journal article" date="2018" name="Genome Biol.">
        <title>SKESA: strategic k-mer extension for scrupulous assemblies.</title>
        <authorList>
            <person name="Souvorov A."/>
            <person name="Agarwala R."/>
            <person name="Lipman D.J."/>
        </authorList>
    </citation>
    <scope>NUCLEOTIDE SEQUENCE</scope>
    <source>
        <strain evidence="2">ATCC 10717</strain>
    </source>
</reference>
<proteinExistence type="predicted"/>
<name>A0A6W0P1T0_SALRU</name>
<evidence type="ECO:0000256" key="1">
    <source>
        <dbReference type="SAM" id="Phobius"/>
    </source>
</evidence>
<keyword evidence="1" id="KW-1133">Transmembrane helix</keyword>
<dbReference type="EMBL" id="DAAAMK010000028">
    <property type="protein sequence ID" value="HAA1128141.1"/>
    <property type="molecule type" value="Genomic_DNA"/>
</dbReference>
<protein>
    <submittedName>
        <fullName evidence="2">YcxB family protein</fullName>
    </submittedName>
</protein>
<feature type="transmembrane region" description="Helical" evidence="1">
    <location>
        <begin position="48"/>
        <end position="69"/>
    </location>
</feature>
<accession>A0A6W0P1T0</accession>
<gene>
    <name evidence="2" type="ORF">GDL93_22055</name>
</gene>
<comment type="caution">
    <text evidence="2">The sequence shown here is derived from an EMBL/GenBank/DDBJ whole genome shotgun (WGS) entry which is preliminary data.</text>
</comment>
<reference evidence="2" key="2">
    <citation type="submission" date="2019-10" db="EMBL/GenBank/DDBJ databases">
        <authorList>
            <consortium name="NCBI Pathogen Detection Project"/>
        </authorList>
    </citation>
    <scope>NUCLEOTIDE SEQUENCE</scope>
    <source>
        <strain evidence="2">ATCC 10717</strain>
    </source>
</reference>